<dbReference type="OrthoDB" id="1913152at2759"/>
<proteinExistence type="predicted"/>
<dbReference type="PANTHER" id="PTHR21556:SF2">
    <property type="entry name" value="TRESLIN"/>
    <property type="match status" value="1"/>
</dbReference>
<dbReference type="GO" id="GO:0033314">
    <property type="term" value="P:mitotic DNA replication checkpoint signaling"/>
    <property type="evidence" value="ECO:0007669"/>
    <property type="project" value="InterPro"/>
</dbReference>
<dbReference type="GO" id="GO:0003682">
    <property type="term" value="F:chromatin binding"/>
    <property type="evidence" value="ECO:0007669"/>
    <property type="project" value="TreeGrafter"/>
</dbReference>
<feature type="compositionally biased region" description="Low complexity" evidence="1">
    <location>
        <begin position="1024"/>
        <end position="1033"/>
    </location>
</feature>
<feature type="region of interest" description="Disordered" evidence="1">
    <location>
        <begin position="871"/>
        <end position="925"/>
    </location>
</feature>
<sequence>MAPNPNPDPNPNPNPNPKDPITDYTKTQRIVLLIDLNPILHLSDQTQFLNSLLSSSNTFLSFPPLSSSLFSFKFFFSSLSPLLSSSKLHRFVPTSSLSFNDASTTLLSLSKALNSLPTLYAHQLFDSLPVSSRGSFLAASMRQLVHDYAWDPVADDSTTGTLLNNDSLVVGSNLVVLFSPVCRCVKSLSEFLNVGVEDECLENVDAFCEKFCGLFENVNDAYVSRDIRFSWVDVRYELDGVENKIEIDESKLKFGFFASGIRSLGWGFCSTDSIVLGSALVPFGLIYPKIAISSKVFDYSDSCKTLNAQLSLEILDVSGKPLECKCCDLQLVNLKMSPRNRSKDLMFTPDVVGCERKNSFWELFGDGLIKLHIKAVQRYVECGKFVGHLAENLVLVCESFGGSKNDQKESSGDFFADRVLEMLAMELGEFVHRKSTPIWQILLSFLYREGYWALVSLSNGSGDSHMGILKPFTVSSAVLSIIEDGVYPPHRVHDSGEANVARFIMKMDNETCKPNIDLKHSDGFIDSQPGSSPSNKAATVGDGTRKKNKNKLNMLQDLTWSAFCKTAFEHSALDLGEVYFSRERYNSKKLKFLKCWMKQIKKSSCSSLILQEKSKRHKDIETQIDDRLTSLHQESEQPVSSSASAGENSLTEASRIHDEAAVDLQSETSEAFFSSLSNKIQQGLEFEGVDLGALAERLVKSSIYWLYQKHETESPSASQTTVVKSDDACGRIVPELTNLLLREPKDLVAKHKNNDSSFQASDPGCTGFGSKDIVREYELQILFRMEIIRSEVGATIGESMKQKFVKQICLLLETIQCHLERGFFGDWSLDNYVGKIIKSRYCHTLEDVVHRIYTRMDLLLFADEDKSPNRLLNSEDSNQSWREKSERDEIGENYRTNEPVSAEAESLQLPHNDNGSPQGNKQEDHARRLMEAQKRRERARRFSSFTSWMPDLQRVWAPKQPKLIKQKSDPLRKLSKRKERRRVNYDMVCETPMTANMVCETPMTRNKRSCPRGSSIDDKDYQDSGSQSGGSVSKALFQDDQ</sequence>
<protein>
    <recommendedName>
        <fullName evidence="4">LIM domain protein</fullName>
    </recommendedName>
</protein>
<dbReference type="GeneID" id="115960637"/>
<dbReference type="OMA" id="FFRMEIL"/>
<evidence type="ECO:0000313" key="2">
    <source>
        <dbReference type="EnsemblPlants" id="QL09p011597:mrna"/>
    </source>
</evidence>
<dbReference type="PANTHER" id="PTHR21556">
    <property type="entry name" value="TRESLIN"/>
    <property type="match status" value="1"/>
</dbReference>
<evidence type="ECO:0008006" key="4">
    <source>
        <dbReference type="Google" id="ProtNLM"/>
    </source>
</evidence>
<reference evidence="2" key="2">
    <citation type="submission" date="2021-01" db="UniProtKB">
        <authorList>
            <consortium name="EnsemblPlants"/>
        </authorList>
    </citation>
    <scope>IDENTIFICATION</scope>
</reference>
<dbReference type="InParanoid" id="A0A7N2MHD9"/>
<gene>
    <name evidence="2" type="primary">LOC115960637</name>
</gene>
<feature type="compositionally biased region" description="Pro residues" evidence="1">
    <location>
        <begin position="1"/>
        <end position="18"/>
    </location>
</feature>
<feature type="region of interest" description="Disordered" evidence="1">
    <location>
        <begin position="1"/>
        <end position="22"/>
    </location>
</feature>
<dbReference type="EMBL" id="LRBV02000009">
    <property type="status" value="NOT_ANNOTATED_CDS"/>
    <property type="molecule type" value="Genomic_DNA"/>
</dbReference>
<organism evidence="2 3">
    <name type="scientific">Quercus lobata</name>
    <name type="common">Valley oak</name>
    <dbReference type="NCBI Taxonomy" id="97700"/>
    <lineage>
        <taxon>Eukaryota</taxon>
        <taxon>Viridiplantae</taxon>
        <taxon>Streptophyta</taxon>
        <taxon>Embryophyta</taxon>
        <taxon>Tracheophyta</taxon>
        <taxon>Spermatophyta</taxon>
        <taxon>Magnoliopsida</taxon>
        <taxon>eudicotyledons</taxon>
        <taxon>Gunneridae</taxon>
        <taxon>Pentapetalae</taxon>
        <taxon>rosids</taxon>
        <taxon>fabids</taxon>
        <taxon>Fagales</taxon>
        <taxon>Fagaceae</taxon>
        <taxon>Quercus</taxon>
    </lineage>
</organism>
<feature type="compositionally biased region" description="Basic and acidic residues" evidence="1">
    <location>
        <begin position="881"/>
        <end position="892"/>
    </location>
</feature>
<evidence type="ECO:0000256" key="1">
    <source>
        <dbReference type="SAM" id="MobiDB-lite"/>
    </source>
</evidence>
<dbReference type="GO" id="GO:0030174">
    <property type="term" value="P:regulation of DNA-templated DNA replication initiation"/>
    <property type="evidence" value="ECO:0007669"/>
    <property type="project" value="TreeGrafter"/>
</dbReference>
<feature type="compositionally biased region" description="Polar residues" evidence="1">
    <location>
        <begin position="528"/>
        <end position="537"/>
    </location>
</feature>
<feature type="region of interest" description="Disordered" evidence="1">
    <location>
        <begin position="631"/>
        <end position="650"/>
    </location>
</feature>
<reference evidence="2 3" key="1">
    <citation type="journal article" date="2016" name="G3 (Bethesda)">
        <title>First Draft Assembly and Annotation of the Genome of a California Endemic Oak Quercus lobata Nee (Fagaceae).</title>
        <authorList>
            <person name="Sork V.L."/>
            <person name="Fitz-Gibbon S.T."/>
            <person name="Puiu D."/>
            <person name="Crepeau M."/>
            <person name="Gugger P.F."/>
            <person name="Sherman R."/>
            <person name="Stevens K."/>
            <person name="Langley C.H."/>
            <person name="Pellegrini M."/>
            <person name="Salzberg S.L."/>
        </authorList>
    </citation>
    <scope>NUCLEOTIDE SEQUENCE [LARGE SCALE GENOMIC DNA]</scope>
    <source>
        <strain evidence="2 3">cv. SW786</strain>
    </source>
</reference>
<dbReference type="GO" id="GO:0005634">
    <property type="term" value="C:nucleus"/>
    <property type="evidence" value="ECO:0007669"/>
    <property type="project" value="InterPro"/>
</dbReference>
<dbReference type="Gramene" id="QL09p011597:mrna">
    <property type="protein sequence ID" value="QL09p011597:mrna"/>
    <property type="gene ID" value="QL09p011597"/>
</dbReference>
<dbReference type="GO" id="GO:0010212">
    <property type="term" value="P:response to ionizing radiation"/>
    <property type="evidence" value="ECO:0007669"/>
    <property type="project" value="InterPro"/>
</dbReference>
<feature type="compositionally biased region" description="Polar residues" evidence="1">
    <location>
        <begin position="871"/>
        <end position="880"/>
    </location>
</feature>
<dbReference type="GO" id="GO:0007095">
    <property type="term" value="P:mitotic G2 DNA damage checkpoint signaling"/>
    <property type="evidence" value="ECO:0007669"/>
    <property type="project" value="TreeGrafter"/>
</dbReference>
<dbReference type="RefSeq" id="XP_030935434.1">
    <property type="nucleotide sequence ID" value="XM_031079574.1"/>
</dbReference>
<name>A0A7N2MHD9_QUELO</name>
<dbReference type="Proteomes" id="UP000594261">
    <property type="component" value="Chromosome 9"/>
</dbReference>
<dbReference type="AlphaFoldDB" id="A0A7N2MHD9"/>
<dbReference type="InterPro" id="IPR026153">
    <property type="entry name" value="Treslin"/>
</dbReference>
<dbReference type="FunCoup" id="A0A7N2MHD9">
    <property type="interactions" value="1133"/>
</dbReference>
<feature type="region of interest" description="Disordered" evidence="1">
    <location>
        <begin position="1002"/>
        <end position="1041"/>
    </location>
</feature>
<feature type="compositionally biased region" description="Polar residues" evidence="1">
    <location>
        <begin position="909"/>
        <end position="920"/>
    </location>
</feature>
<feature type="region of interest" description="Disordered" evidence="1">
    <location>
        <begin position="525"/>
        <end position="547"/>
    </location>
</feature>
<dbReference type="GO" id="GO:0006260">
    <property type="term" value="P:DNA replication"/>
    <property type="evidence" value="ECO:0007669"/>
    <property type="project" value="InterPro"/>
</dbReference>
<dbReference type="KEGG" id="qlo:115960637"/>
<evidence type="ECO:0000313" key="3">
    <source>
        <dbReference type="Proteomes" id="UP000594261"/>
    </source>
</evidence>
<keyword evidence="3" id="KW-1185">Reference proteome</keyword>
<accession>A0A7N2MHD9</accession>
<feature type="compositionally biased region" description="Polar residues" evidence="1">
    <location>
        <begin position="636"/>
        <end position="650"/>
    </location>
</feature>
<dbReference type="EnsemblPlants" id="QL09p011597:mrna">
    <property type="protein sequence ID" value="QL09p011597:mrna"/>
    <property type="gene ID" value="QL09p011597"/>
</dbReference>